<dbReference type="Proteomes" id="UP000469890">
    <property type="component" value="Unassembled WGS sequence"/>
</dbReference>
<dbReference type="EMBL" id="JAAECE010000003">
    <property type="protein sequence ID" value="KAF1803861.1"/>
    <property type="molecule type" value="Genomic_DNA"/>
</dbReference>
<gene>
    <name evidence="1" type="ORF">FB192DRAFT_1084814</name>
</gene>
<protein>
    <submittedName>
        <fullName evidence="1">Uncharacterized protein</fullName>
    </submittedName>
</protein>
<evidence type="ECO:0000313" key="2">
    <source>
        <dbReference type="Proteomes" id="UP000469890"/>
    </source>
</evidence>
<name>A0A8H4BM33_MUCCL</name>
<accession>A0A8H4BM33</accession>
<dbReference type="AlphaFoldDB" id="A0A8H4BM33"/>
<organism evidence="1 2">
    <name type="scientific">Mucor circinelloides f. lusitanicus</name>
    <name type="common">Mucor racemosus var. lusitanicus</name>
    <dbReference type="NCBI Taxonomy" id="29924"/>
    <lineage>
        <taxon>Eukaryota</taxon>
        <taxon>Fungi</taxon>
        <taxon>Fungi incertae sedis</taxon>
        <taxon>Mucoromycota</taxon>
        <taxon>Mucoromycotina</taxon>
        <taxon>Mucoromycetes</taxon>
        <taxon>Mucorales</taxon>
        <taxon>Mucorineae</taxon>
        <taxon>Mucoraceae</taxon>
        <taxon>Mucor</taxon>
    </lineage>
</organism>
<proteinExistence type="predicted"/>
<sequence length="93" mass="10950">MTQIAVPLSKQIASFALLPLSLSMKAINVIEEALKVHLMPFFDWCNRMCLRLCLEWSILFFFFNIHRKAAQKAHMVYAISSQFEMHRTYVNLR</sequence>
<comment type="caution">
    <text evidence="1">The sequence shown here is derived from an EMBL/GenBank/DDBJ whole genome shotgun (WGS) entry which is preliminary data.</text>
</comment>
<evidence type="ECO:0000313" key="1">
    <source>
        <dbReference type="EMBL" id="KAF1803861.1"/>
    </source>
</evidence>
<reference evidence="1 2" key="1">
    <citation type="submission" date="2019-09" db="EMBL/GenBank/DDBJ databases">
        <authorList>
            <consortium name="DOE Joint Genome Institute"/>
            <person name="Mondo S.J."/>
            <person name="Navarro-Mendoza M.I."/>
            <person name="Perez-Arques C."/>
            <person name="Panchal S."/>
            <person name="Nicolas F.E."/>
            <person name="Ganguly P."/>
            <person name="Pangilinan J."/>
            <person name="Grigoriev I."/>
            <person name="Heitman J."/>
            <person name="Sanya K."/>
            <person name="Garre V."/>
        </authorList>
    </citation>
    <scope>NUCLEOTIDE SEQUENCE [LARGE SCALE GENOMIC DNA]</scope>
    <source>
        <strain evidence="1 2">MU402</strain>
    </source>
</reference>